<dbReference type="Proteomes" id="UP000291116">
    <property type="component" value="Unassembled WGS sequence"/>
</dbReference>
<gene>
    <name evidence="8" type="ORF">PSNMU_V1.4_AUG-EV-PASAV3_0058160</name>
</gene>
<sequence>MGNPSQVSPASHLGVEAMGLLKARLLVQQQQQQQQQQLLQSAHGSAFAAAAARHASFVQHQQQQKQQINQLNNPAAIVAELQRRSHSLPTAATAVLTELQLRKALMEGSNPIFGANPTQENMQESNEVSTMTAATTNTASPTNSKSQKSQDKHSATAFQFPWKLHDMLDRTKAEGNENIVSWVEGGKAFRVHVTEAFVNDILPRFFKQTKYKSFQRQLNLYGFTRLHNGPNKGGYKHTYFQQGQRSLCQLINRNSSSTQNSIGVLSNTISESEAIRDDALSKYRNKKNHSNDINISDSCNQDSNDAATGATSSAQLISPRSQPILSNQVPSFTRIQGHDAAIRIKQFQNQQILAAKQMQRKEEEERLKQRLKGYEAERQLLQLQQSREDEGKTCATGLFDTSTLMGNDPRILSPGVNRESSLPASCTERDVAPTIDIDALGTKATLDTNNNASDRNFRTEEESDDKIKDVADACVSVSSAASIRENTNKLGSEKQKNSLVFHFPYKLYEMLQEAEANNFAHTISWLPGTSCFKVHDTGNFVNRIMPSYFKQTKLKSFQRQLNLYGFIRISSGFCKGGYCHPNFIRGRKDLLNAVLRMKIKGTGKARGKYRSSASANSKRSASSMASLAQNKLLVDTCRGISTTSLMCDVPTSPGGNSATESGIDVILEAIKTRERKDTHNTSNVQPIEDDLPGSSNSSRCTVPSTIDVNINDSADVRNADGLSWRMDPSESYTSFEQEGGGCLSNDTRLYLRRRGV</sequence>
<comment type="subcellular location">
    <subcellularLocation>
        <location evidence="1">Nucleus</location>
    </subcellularLocation>
</comment>
<evidence type="ECO:0000256" key="4">
    <source>
        <dbReference type="RuleBase" id="RU004020"/>
    </source>
</evidence>
<name>A0A448ZAD7_9STRA</name>
<evidence type="ECO:0000256" key="1">
    <source>
        <dbReference type="ARBA" id="ARBA00004123"/>
    </source>
</evidence>
<dbReference type="InterPro" id="IPR036388">
    <property type="entry name" value="WH-like_DNA-bd_sf"/>
</dbReference>
<dbReference type="AlphaFoldDB" id="A0A448ZAD7"/>
<dbReference type="Pfam" id="PF00447">
    <property type="entry name" value="HSF_DNA-bind"/>
    <property type="match status" value="2"/>
</dbReference>
<feature type="coiled-coil region" evidence="5">
    <location>
        <begin position="344"/>
        <end position="384"/>
    </location>
</feature>
<evidence type="ECO:0000313" key="9">
    <source>
        <dbReference type="Proteomes" id="UP000291116"/>
    </source>
</evidence>
<accession>A0A448ZAD7</accession>
<evidence type="ECO:0000259" key="7">
    <source>
        <dbReference type="SMART" id="SM00415"/>
    </source>
</evidence>
<dbReference type="Gene3D" id="1.10.10.10">
    <property type="entry name" value="Winged helix-like DNA-binding domain superfamily/Winged helix DNA-binding domain"/>
    <property type="match status" value="2"/>
</dbReference>
<keyword evidence="9" id="KW-1185">Reference proteome</keyword>
<feature type="region of interest" description="Disordered" evidence="6">
    <location>
        <begin position="114"/>
        <end position="154"/>
    </location>
</feature>
<evidence type="ECO:0000256" key="2">
    <source>
        <dbReference type="ARBA" id="ARBA00023125"/>
    </source>
</evidence>
<dbReference type="EMBL" id="CAACVS010000197">
    <property type="protein sequence ID" value="VEU38981.1"/>
    <property type="molecule type" value="Genomic_DNA"/>
</dbReference>
<dbReference type="SUPFAM" id="SSF46785">
    <property type="entry name" value="Winged helix' DNA-binding domain"/>
    <property type="match status" value="2"/>
</dbReference>
<feature type="domain" description="HSF-type DNA-binding" evidence="7">
    <location>
        <begin position="156"/>
        <end position="254"/>
    </location>
</feature>
<dbReference type="GO" id="GO:0005634">
    <property type="term" value="C:nucleus"/>
    <property type="evidence" value="ECO:0007669"/>
    <property type="project" value="UniProtKB-SubCell"/>
</dbReference>
<dbReference type="OrthoDB" id="60033at2759"/>
<keyword evidence="5" id="KW-0175">Coiled coil</keyword>
<feature type="domain" description="HSF-type DNA-binding" evidence="7">
    <location>
        <begin position="499"/>
        <end position="597"/>
    </location>
</feature>
<reference evidence="8 9" key="1">
    <citation type="submission" date="2019-01" db="EMBL/GenBank/DDBJ databases">
        <authorList>
            <person name="Ferrante I. M."/>
        </authorList>
    </citation>
    <scope>NUCLEOTIDE SEQUENCE [LARGE SCALE GENOMIC DNA]</scope>
    <source>
        <strain evidence="8 9">B856</strain>
    </source>
</reference>
<evidence type="ECO:0000313" key="8">
    <source>
        <dbReference type="EMBL" id="VEU38981.1"/>
    </source>
</evidence>
<dbReference type="InterPro" id="IPR000232">
    <property type="entry name" value="HSF_DNA-bd"/>
</dbReference>
<proteinExistence type="inferred from homology"/>
<protein>
    <recommendedName>
        <fullName evidence="7">HSF-type DNA-binding domain-containing protein</fullName>
    </recommendedName>
</protein>
<dbReference type="InterPro" id="IPR036390">
    <property type="entry name" value="WH_DNA-bd_sf"/>
</dbReference>
<dbReference type="PANTHER" id="PTHR10015:SF206">
    <property type="entry name" value="HSF-TYPE DNA-BINDING DOMAIN-CONTAINING PROTEIN"/>
    <property type="match status" value="1"/>
</dbReference>
<organism evidence="8 9">
    <name type="scientific">Pseudo-nitzschia multistriata</name>
    <dbReference type="NCBI Taxonomy" id="183589"/>
    <lineage>
        <taxon>Eukaryota</taxon>
        <taxon>Sar</taxon>
        <taxon>Stramenopiles</taxon>
        <taxon>Ochrophyta</taxon>
        <taxon>Bacillariophyta</taxon>
        <taxon>Bacillariophyceae</taxon>
        <taxon>Bacillariophycidae</taxon>
        <taxon>Bacillariales</taxon>
        <taxon>Bacillariaceae</taxon>
        <taxon>Pseudo-nitzschia</taxon>
    </lineage>
</organism>
<dbReference type="SMART" id="SM00415">
    <property type="entry name" value="HSF"/>
    <property type="match status" value="2"/>
</dbReference>
<feature type="region of interest" description="Disordered" evidence="6">
    <location>
        <begin position="674"/>
        <end position="699"/>
    </location>
</feature>
<keyword evidence="2" id="KW-0238">DNA-binding</keyword>
<evidence type="ECO:0000256" key="5">
    <source>
        <dbReference type="SAM" id="Coils"/>
    </source>
</evidence>
<feature type="compositionally biased region" description="Polar residues" evidence="6">
    <location>
        <begin position="116"/>
        <end position="128"/>
    </location>
</feature>
<dbReference type="PANTHER" id="PTHR10015">
    <property type="entry name" value="HEAT SHOCK TRANSCRIPTION FACTOR"/>
    <property type="match status" value="1"/>
</dbReference>
<keyword evidence="3" id="KW-0539">Nucleus</keyword>
<feature type="region of interest" description="Disordered" evidence="6">
    <location>
        <begin position="288"/>
        <end position="322"/>
    </location>
</feature>
<dbReference type="GO" id="GO:0043565">
    <property type="term" value="F:sequence-specific DNA binding"/>
    <property type="evidence" value="ECO:0007669"/>
    <property type="project" value="InterPro"/>
</dbReference>
<dbReference type="FunFam" id="1.10.10.10:FF:000479">
    <property type="entry name" value="Predicted protein"/>
    <property type="match status" value="2"/>
</dbReference>
<evidence type="ECO:0000256" key="3">
    <source>
        <dbReference type="ARBA" id="ARBA00023242"/>
    </source>
</evidence>
<comment type="similarity">
    <text evidence="4">Belongs to the HSF family.</text>
</comment>
<dbReference type="GO" id="GO:0003700">
    <property type="term" value="F:DNA-binding transcription factor activity"/>
    <property type="evidence" value="ECO:0007669"/>
    <property type="project" value="InterPro"/>
</dbReference>
<feature type="compositionally biased region" description="Low complexity" evidence="6">
    <location>
        <begin position="129"/>
        <end position="144"/>
    </location>
</feature>
<evidence type="ECO:0000256" key="6">
    <source>
        <dbReference type="SAM" id="MobiDB-lite"/>
    </source>
</evidence>
<feature type="compositionally biased region" description="Polar residues" evidence="6">
    <location>
        <begin position="291"/>
        <end position="322"/>
    </location>
</feature>